<dbReference type="Pfam" id="PF02369">
    <property type="entry name" value="Big_1"/>
    <property type="match status" value="1"/>
</dbReference>
<organism evidence="4 5">
    <name type="scientific">Pandoraea sputorum</name>
    <dbReference type="NCBI Taxonomy" id="93222"/>
    <lineage>
        <taxon>Bacteria</taxon>
        <taxon>Pseudomonadati</taxon>
        <taxon>Pseudomonadota</taxon>
        <taxon>Betaproteobacteria</taxon>
        <taxon>Burkholderiales</taxon>
        <taxon>Burkholderiaceae</taxon>
        <taxon>Pandoraea</taxon>
    </lineage>
</organism>
<protein>
    <recommendedName>
        <fullName evidence="3">Big-1 domain-containing protein</fullName>
    </recommendedName>
</protein>
<dbReference type="InterPro" id="IPR008964">
    <property type="entry name" value="Invasin/intimin_cell_adhesion"/>
</dbReference>
<dbReference type="InterPro" id="IPR013783">
    <property type="entry name" value="Ig-like_fold"/>
</dbReference>
<sequence length="1607" mass="173431">MARKSRSNLSRRLLADRLASSPPTRLATQQAGNVVALARTSVWHLLEKTPGLHIDEARALHGRAASAGIVVARRFRERELVRSTGLMPDFTHGMQALANTPEYGNLFEEDWAAMAKPNAIEARTSPVAYLLTLFRRALTLESTGTRSDFKLKLAERRPDIAEEVIDEQAMSREIASLDVSTNVLEYAISAYLRALASASEDTPDIDLAMSEVRYPMSMPYEHWITQIGEVLSLASGEPLSLGEVSRQVDPGYHYFVTQGMQTPWGDDAMLLSLPLGPMRRELLLAPLYTGDIDSAAPSGFYRETYGADGLPELFDTAVFCARTHTPSTSLPALFAVQTSAPVASENVAGLPAATGSSFGAVYINGGREPAIAIEAGAPIPSGSGAFAEPVAVHPPHYFTELDDERADRTHRLIRLSRWLELSYADTDRLLVAAHVAQYLPGAPVITTSSLRALGVFREMQTRYGVKAEDFAAWLTTLAPYGHGEDSRSQFDRVFNASRQDPIPLVLDGSAFGLQRNFSDAASLATIQQISVALGLSPEAFDYLARVISASHGEGPLTRTLDVVSAFFRIASLARYLQISPIVLLGLMEMLGQEGDPIVAQMAGVPSVHSLPGVGQTDFLSTLVAVEGCVRWCREKGIDVAWLVQHLRPASTPQIADDAERLLISDLHRQLTTTRITLARFYEAGVPPVIDLPLDETGKRAPTTPDWLCHLREIIDRDGIVLDGVASTDADLETSVAGIVSAAVASLFSGAPNICQDVRHASATAGITADAALLEAVPTDEQQAYISETLTAVILQTHAAQRAIVEEAIAGYLGIASELVLPLIDWAQQSPYEILRWAWDAGLESRADFVRAQIASRLNWPPARAGLAADEPFTPSEVMLHRLGDLRRQSEVVAQFALDGEMLTQHARNERRLAIGERDAFGFAPGANHLRDLYYLQTYRDIIDRGLRSPGELLDYLALINTPNVIDEDALEASDGYARLIRDAAAGKVAALLGASARDVLDAALIVSPLGIVRKISEFSGILRVLSLSGRTGLSIVALDHLGQLAESGSTPEYRRAVQDAFSCLSANTEAPTEAQRAVVPEVGQGATSSCTVSRDLLIARADDVENNQADFKLTIRDLAGEPLSGVPVRWSVSGAGVIDAETSTTDTDGVAEVTLFPGSTMGTAHVFGTIGLDQRLALPAVRVDCQETSLKPYDSQPNQPTPVLAGERQTIELSVRLLDDYRNDGISREIRWSIVSGPGRLLRSASLTDRNGVARVVLVSRNVGTTMVQALYGELDSTIGPIQFVDAPYIDSDYGIRALSPNLAGQPFRLMCVVLSLSGDPRPDIDVEWTVNDKSMGKTKSDRDGIAILDVEPDGVGILEVVGAVDGRSVMATFEIVDDPMLIPLDQSAMRYLQDPHRFGFVSVRADASDYPETGHDGPPPVVRLPVEWEIDGTPARTVATDLAGQSRLPIPLAKAGGLVVTASAPGTNTVEFDVTVVPLPEWIVTLDGAPVTGTLEFVVGQAHVLQVKPATGHASLVGMEVLLTWDGTNPTGQGLQARPPYQQIRVMVADGLKWTLTCEREPSASALFSLGIRLVDPRHVHWLRVRTVFPNSMRRVAPSISPGRKA</sequence>
<dbReference type="InterPro" id="IPR018003">
    <property type="entry name" value="Insecticidal_toxin/plasmid_vir"/>
</dbReference>
<reference evidence="4 5" key="1">
    <citation type="submission" date="2019-08" db="EMBL/GenBank/DDBJ databases">
        <authorList>
            <person name="Peeters C."/>
        </authorList>
    </citation>
    <scope>NUCLEOTIDE SEQUENCE [LARGE SCALE GENOMIC DNA]</scope>
    <source>
        <strain evidence="4 5">LMG 31121</strain>
    </source>
</reference>
<keyword evidence="2" id="KW-0843">Virulence</keyword>
<accession>A0A5E5AVH5</accession>
<dbReference type="SUPFAM" id="SSF49373">
    <property type="entry name" value="Invasin/intimin cell-adhesion fragments"/>
    <property type="match status" value="2"/>
</dbReference>
<dbReference type="Proteomes" id="UP000335538">
    <property type="component" value="Unassembled WGS sequence"/>
</dbReference>
<dbReference type="RefSeq" id="WP_191631523.1">
    <property type="nucleotide sequence ID" value="NZ_CABPSR010000002.1"/>
</dbReference>
<name>A0A5E5AVH5_9BURK</name>
<dbReference type="EMBL" id="CABPSR010000002">
    <property type="protein sequence ID" value="VVE77444.1"/>
    <property type="molecule type" value="Genomic_DNA"/>
</dbReference>
<evidence type="ECO:0000256" key="1">
    <source>
        <dbReference type="ARBA" id="ARBA00010116"/>
    </source>
</evidence>
<evidence type="ECO:0000313" key="4">
    <source>
        <dbReference type="EMBL" id="VVE77444.1"/>
    </source>
</evidence>
<proteinExistence type="inferred from homology"/>
<evidence type="ECO:0000256" key="2">
    <source>
        <dbReference type="ARBA" id="ARBA00023026"/>
    </source>
</evidence>
<comment type="similarity">
    <text evidence="1">Belongs to the intimin/invasin family.</text>
</comment>
<dbReference type="InterPro" id="IPR003344">
    <property type="entry name" value="Big_1_dom"/>
</dbReference>
<dbReference type="Pfam" id="PF03538">
    <property type="entry name" value="VRP1"/>
    <property type="match status" value="1"/>
</dbReference>
<dbReference type="Gene3D" id="2.60.40.10">
    <property type="entry name" value="Immunoglobulins"/>
    <property type="match status" value="2"/>
</dbReference>
<feature type="domain" description="Big-1" evidence="3">
    <location>
        <begin position="1101"/>
        <end position="1166"/>
    </location>
</feature>
<gene>
    <name evidence="4" type="ORF">PSP31121_01044</name>
</gene>
<evidence type="ECO:0000259" key="3">
    <source>
        <dbReference type="Pfam" id="PF02369"/>
    </source>
</evidence>
<evidence type="ECO:0000313" key="5">
    <source>
        <dbReference type="Proteomes" id="UP000335538"/>
    </source>
</evidence>